<dbReference type="EMBL" id="CP094241">
    <property type="protein sequence ID" value="UNV83953.1"/>
    <property type="molecule type" value="Genomic_DNA"/>
</dbReference>
<feature type="domain" description="RelA/SpoT" evidence="1">
    <location>
        <begin position="75"/>
        <end position="192"/>
    </location>
</feature>
<gene>
    <name evidence="2" type="ORF">MON40_07890</name>
</gene>
<protein>
    <submittedName>
        <fullName evidence="2">RelA/SpoT domain-containing protein</fullName>
    </submittedName>
</protein>
<keyword evidence="3" id="KW-1185">Reference proteome</keyword>
<sequence length="345" mass="40530">MSDQTCRNFSKKRVNKSGSYLAHNTISTVNESEFDENLEVFNNWRALHSYPMNIIYMNLHRRIKKLGIQDAIIVQRLKRSPSILNKLNRFKDMKLSRMQDIGGVRIIVKKISDIYKIRDDINNAFPHKICYEKNYINNPKEDGYRCLHMIFEIKNLNDEKYNGLNIELQIRTELQHQWATAVEILGLYKNVSYKSGLGDERTREFLCLCSNLFASSENTPIDEKYYGKNLSQELKNLNDELKILKYLNGLTVAVNHHDKINHGNSNKFCLILLKLDESMLNLWSFRNITDAKRQYENLEKEITRGNKNWDVVLVSIDQMKSLQKAYPNYYLDSKSFVKKIKSLIP</sequence>
<dbReference type="Gene3D" id="3.30.460.10">
    <property type="entry name" value="Beta Polymerase, domain 2"/>
    <property type="match status" value="1"/>
</dbReference>
<dbReference type="Proteomes" id="UP000829455">
    <property type="component" value="Chromosome"/>
</dbReference>
<dbReference type="SMART" id="SM00954">
    <property type="entry name" value="RelA_SpoT"/>
    <property type="match status" value="1"/>
</dbReference>
<proteinExistence type="predicted"/>
<dbReference type="PANTHER" id="PTHR47837:SF1">
    <property type="entry name" value="GTP PYROPHOSPHOKINASE YJBM"/>
    <property type="match status" value="1"/>
</dbReference>
<dbReference type="InterPro" id="IPR043519">
    <property type="entry name" value="NT_sf"/>
</dbReference>
<dbReference type="RefSeq" id="WP_242925849.1">
    <property type="nucleotide sequence ID" value="NZ_CP094241.1"/>
</dbReference>
<dbReference type="PANTHER" id="PTHR47837">
    <property type="entry name" value="GTP PYROPHOSPHOKINASE YJBM"/>
    <property type="match status" value="1"/>
</dbReference>
<accession>A0ABY3Y3Y5</accession>
<dbReference type="CDD" id="cd05399">
    <property type="entry name" value="NT_Rel-Spo_like"/>
    <property type="match status" value="1"/>
</dbReference>
<reference evidence="2 3" key="1">
    <citation type="submission" date="2022-03" db="EMBL/GenBank/DDBJ databases">
        <title>Genome sequencing of Neisseria macacae.</title>
        <authorList>
            <person name="Baek M.-G."/>
        </authorList>
    </citation>
    <scope>NUCLEOTIDE SEQUENCE [LARGE SCALE GENOMIC DNA]</scope>
    <source>
        <strain evidence="2 3">ATCC 33926</strain>
    </source>
</reference>
<dbReference type="InterPro" id="IPR052366">
    <property type="entry name" value="GTP_Pyrophosphokinase"/>
</dbReference>
<dbReference type="Pfam" id="PF04607">
    <property type="entry name" value="RelA_SpoT"/>
    <property type="match status" value="1"/>
</dbReference>
<dbReference type="InterPro" id="IPR007685">
    <property type="entry name" value="RelA_SpoT"/>
</dbReference>
<organism evidence="2 3">
    <name type="scientific">Neisseria macacae ATCC 33926</name>
    <dbReference type="NCBI Taxonomy" id="997348"/>
    <lineage>
        <taxon>Bacteria</taxon>
        <taxon>Pseudomonadati</taxon>
        <taxon>Pseudomonadota</taxon>
        <taxon>Betaproteobacteria</taxon>
        <taxon>Neisseriales</taxon>
        <taxon>Neisseriaceae</taxon>
        <taxon>Neisseria</taxon>
    </lineage>
</organism>
<evidence type="ECO:0000313" key="3">
    <source>
        <dbReference type="Proteomes" id="UP000829455"/>
    </source>
</evidence>
<name>A0ABY3Y3Y5_9NEIS</name>
<dbReference type="SUPFAM" id="SSF81301">
    <property type="entry name" value="Nucleotidyltransferase"/>
    <property type="match status" value="1"/>
</dbReference>
<evidence type="ECO:0000259" key="1">
    <source>
        <dbReference type="SMART" id="SM00954"/>
    </source>
</evidence>
<evidence type="ECO:0000313" key="2">
    <source>
        <dbReference type="EMBL" id="UNV83953.1"/>
    </source>
</evidence>